<dbReference type="InterPro" id="IPR011835">
    <property type="entry name" value="GS/SS"/>
</dbReference>
<dbReference type="AlphaFoldDB" id="A0A511N2I3"/>
<evidence type="ECO:0000259" key="9">
    <source>
        <dbReference type="Pfam" id="PF08323"/>
    </source>
</evidence>
<dbReference type="CDD" id="cd03791">
    <property type="entry name" value="GT5_Glycogen_synthase_DULL1-like"/>
    <property type="match status" value="1"/>
</dbReference>
<dbReference type="InterPro" id="IPR013534">
    <property type="entry name" value="Starch_synth_cat_dom"/>
</dbReference>
<comment type="pathway">
    <text evidence="7">Glycan biosynthesis; glycogen biosynthesis.</text>
</comment>
<feature type="domain" description="Starch synthase catalytic" evidence="9">
    <location>
        <begin position="7"/>
        <end position="234"/>
    </location>
</feature>
<dbReference type="UniPathway" id="UPA00164"/>
<evidence type="ECO:0000313" key="11">
    <source>
        <dbReference type="Proteomes" id="UP000321306"/>
    </source>
</evidence>
<comment type="similarity">
    <text evidence="3 7">Belongs to the glycosyltransferase 1 family. Bacterial/plant glycogen synthase subfamily.</text>
</comment>
<dbReference type="Gene3D" id="3.40.50.2000">
    <property type="entry name" value="Glycogen Phosphorylase B"/>
    <property type="match status" value="2"/>
</dbReference>
<dbReference type="GO" id="GO:0009011">
    <property type="term" value="F:alpha-1,4-glucan glucosyltransferase (ADP-glucose donor) activity"/>
    <property type="evidence" value="ECO:0007669"/>
    <property type="project" value="UniProtKB-UniRule"/>
</dbReference>
<dbReference type="Pfam" id="PF00534">
    <property type="entry name" value="Glycos_transf_1"/>
    <property type="match status" value="1"/>
</dbReference>
<dbReference type="HAMAP" id="MF_00484">
    <property type="entry name" value="Glycogen_synth"/>
    <property type="match status" value="1"/>
</dbReference>
<feature type="binding site" evidence="7">
    <location>
        <position position="20"/>
    </location>
    <ligand>
        <name>ADP-alpha-D-glucose</name>
        <dbReference type="ChEBI" id="CHEBI:57498"/>
    </ligand>
</feature>
<dbReference type="PANTHER" id="PTHR45825:SF11">
    <property type="entry name" value="ALPHA AMYLASE DOMAIN-CONTAINING PROTEIN"/>
    <property type="match status" value="1"/>
</dbReference>
<comment type="catalytic activity">
    <reaction evidence="1 7">
        <text>[(1-&gt;4)-alpha-D-glucosyl](n) + ADP-alpha-D-glucose = [(1-&gt;4)-alpha-D-glucosyl](n+1) + ADP + H(+)</text>
        <dbReference type="Rhea" id="RHEA:18189"/>
        <dbReference type="Rhea" id="RHEA-COMP:9584"/>
        <dbReference type="Rhea" id="RHEA-COMP:9587"/>
        <dbReference type="ChEBI" id="CHEBI:15378"/>
        <dbReference type="ChEBI" id="CHEBI:15444"/>
        <dbReference type="ChEBI" id="CHEBI:57498"/>
        <dbReference type="ChEBI" id="CHEBI:456216"/>
        <dbReference type="EC" id="2.4.1.21"/>
    </reaction>
</comment>
<protein>
    <recommendedName>
        <fullName evidence="7">Glycogen synthase</fullName>
        <ecNumber evidence="7">2.4.1.21</ecNumber>
    </recommendedName>
    <alternativeName>
        <fullName evidence="7">Starch [bacterial glycogen] synthase</fullName>
    </alternativeName>
</protein>
<gene>
    <name evidence="7 10" type="primary">glgA</name>
    <name evidence="10" type="ORF">DC3_26770</name>
</gene>
<dbReference type="GO" id="GO:0004373">
    <property type="term" value="F:alpha-1,4-glucan glucosyltransferase (UDP-glucose donor) activity"/>
    <property type="evidence" value="ECO:0007669"/>
    <property type="project" value="InterPro"/>
</dbReference>
<comment type="caution">
    <text evidence="10">The sequence shown here is derived from an EMBL/GenBank/DDBJ whole genome shotgun (WGS) entry which is preliminary data.</text>
</comment>
<dbReference type="Proteomes" id="UP000321306">
    <property type="component" value="Unassembled WGS sequence"/>
</dbReference>
<reference evidence="10 11" key="1">
    <citation type="submission" date="2019-07" db="EMBL/GenBank/DDBJ databases">
        <title>Whole genome shotgun sequence of Deinococcus cellulosilyticus NBRC 106333.</title>
        <authorList>
            <person name="Hosoyama A."/>
            <person name="Uohara A."/>
            <person name="Ohji S."/>
            <person name="Ichikawa N."/>
        </authorList>
    </citation>
    <scope>NUCLEOTIDE SEQUENCE [LARGE SCALE GENOMIC DNA]</scope>
    <source>
        <strain evidence="10 11">NBRC 106333</strain>
    </source>
</reference>
<name>A0A511N2I3_DEIC1</name>
<organism evidence="10 11">
    <name type="scientific">Deinococcus cellulosilyticus (strain DSM 18568 / NBRC 106333 / KACC 11606 / 5516J-15)</name>
    <dbReference type="NCBI Taxonomy" id="1223518"/>
    <lineage>
        <taxon>Bacteria</taxon>
        <taxon>Thermotogati</taxon>
        <taxon>Deinococcota</taxon>
        <taxon>Deinococci</taxon>
        <taxon>Deinococcales</taxon>
        <taxon>Deinococcaceae</taxon>
        <taxon>Deinococcus</taxon>
    </lineage>
</organism>
<evidence type="ECO:0000256" key="2">
    <source>
        <dbReference type="ARBA" id="ARBA00002764"/>
    </source>
</evidence>
<evidence type="ECO:0000256" key="6">
    <source>
        <dbReference type="ARBA" id="ARBA00023056"/>
    </source>
</evidence>
<evidence type="ECO:0000313" key="10">
    <source>
        <dbReference type="EMBL" id="GEM47042.1"/>
    </source>
</evidence>
<dbReference type="EC" id="2.4.1.21" evidence="7"/>
<dbReference type="NCBIfam" id="TIGR02095">
    <property type="entry name" value="glgA"/>
    <property type="match status" value="1"/>
</dbReference>
<proteinExistence type="inferred from homology"/>
<evidence type="ECO:0000256" key="4">
    <source>
        <dbReference type="ARBA" id="ARBA00022676"/>
    </source>
</evidence>
<evidence type="ECO:0000259" key="8">
    <source>
        <dbReference type="Pfam" id="PF00534"/>
    </source>
</evidence>
<keyword evidence="6 7" id="KW-0320">Glycogen biosynthesis</keyword>
<dbReference type="GO" id="GO:0005978">
    <property type="term" value="P:glycogen biosynthetic process"/>
    <property type="evidence" value="ECO:0007669"/>
    <property type="project" value="UniProtKB-UniRule"/>
</dbReference>
<dbReference type="PANTHER" id="PTHR45825">
    <property type="entry name" value="GRANULE-BOUND STARCH SYNTHASE 1, CHLOROPLASTIC/AMYLOPLASTIC"/>
    <property type="match status" value="1"/>
</dbReference>
<evidence type="ECO:0000256" key="5">
    <source>
        <dbReference type="ARBA" id="ARBA00022679"/>
    </source>
</evidence>
<dbReference type="Pfam" id="PF08323">
    <property type="entry name" value="Glyco_transf_5"/>
    <property type="match status" value="1"/>
</dbReference>
<dbReference type="InterPro" id="IPR001296">
    <property type="entry name" value="Glyco_trans_1"/>
</dbReference>
<accession>A0A511N2I3</accession>
<feature type="domain" description="Glycosyl transferase family 1" evidence="8">
    <location>
        <begin position="278"/>
        <end position="421"/>
    </location>
</feature>
<keyword evidence="11" id="KW-1185">Reference proteome</keyword>
<evidence type="ECO:0000256" key="7">
    <source>
        <dbReference type="HAMAP-Rule" id="MF_00484"/>
    </source>
</evidence>
<dbReference type="EMBL" id="BJXB01000011">
    <property type="protein sequence ID" value="GEM47042.1"/>
    <property type="molecule type" value="Genomic_DNA"/>
</dbReference>
<sequence length="461" mass="51767">MPHSKLHVLHVSTEVFPFSRTGGLADVAGALPYALQKHGHESSTLSPWYETLNTPTAPEVIKTFHVYGIGDVVLGRVELDGVNHYFLNFPLVHTPKLYGYENDPERFARFCLAAMHALLHLPHVDVLHAHDWGAGLLPAMIQYAAPHPRLHGISTAFTIHNLQHQGRWSPQDVLSWTHLPSYLVHPDGIEFFGDVNYIKSGIRYADVVTTVSPTYAQEITTPTYGEGLEGILRQSQYQGKLRGILNGLDTERWDPRVDPDIIQFGDYAGKQAATKALREEFNFDDKPILAAVTRLATQKGLDLILPFLKEVLEDWNVLILGGGDANLEGIFTVLDEHVPSFKFRTGMQEALSHRIYAGADAFLMPSRFEPCGLSQMISMRYGTLPIVRDTGGLHDTVPPHIGFRFRDATPQALRNVLKEARGVYEDRQAWAHRVQEGMKQDFSWEKAAAEYIALYRTLLED</sequence>
<keyword evidence="5 7" id="KW-0808">Transferase</keyword>
<dbReference type="SUPFAM" id="SSF53756">
    <property type="entry name" value="UDP-Glycosyltransferase/glycogen phosphorylase"/>
    <property type="match status" value="1"/>
</dbReference>
<keyword evidence="4 7" id="KW-0328">Glycosyltransferase</keyword>
<evidence type="ECO:0000256" key="3">
    <source>
        <dbReference type="ARBA" id="ARBA00010281"/>
    </source>
</evidence>
<comment type="function">
    <text evidence="2 7">Synthesizes alpha-1,4-glucan chains using ADP-glucose.</text>
</comment>
<evidence type="ECO:0000256" key="1">
    <source>
        <dbReference type="ARBA" id="ARBA00001478"/>
    </source>
</evidence>